<dbReference type="GO" id="GO:0006414">
    <property type="term" value="P:translational elongation"/>
    <property type="evidence" value="ECO:0007669"/>
    <property type="project" value="UniProtKB-UniPathway"/>
</dbReference>
<organism evidence="8">
    <name type="scientific">Aureoumbra lagunensis</name>
    <dbReference type="NCBI Taxonomy" id="44058"/>
    <lineage>
        <taxon>Eukaryota</taxon>
        <taxon>Sar</taxon>
        <taxon>Stramenopiles</taxon>
        <taxon>Ochrophyta</taxon>
        <taxon>Pelagophyceae</taxon>
        <taxon>Pelagomonadales</taxon>
        <taxon>Aureoumbra</taxon>
    </lineage>
</organism>
<evidence type="ECO:0000256" key="2">
    <source>
        <dbReference type="ARBA" id="ARBA00022490"/>
    </source>
</evidence>
<feature type="domain" description="ABC transporter" evidence="7">
    <location>
        <begin position="45"/>
        <end position="263"/>
    </location>
</feature>
<evidence type="ECO:0000259" key="7">
    <source>
        <dbReference type="PROSITE" id="PS50893"/>
    </source>
</evidence>
<dbReference type="CDD" id="cd03221">
    <property type="entry name" value="ABCF_EF-3"/>
    <property type="match status" value="1"/>
</dbReference>
<keyword evidence="4" id="KW-0547">Nucleotide-binding</keyword>
<dbReference type="InterPro" id="IPR047038">
    <property type="entry name" value="eEF3_chromodomain-like_sf"/>
</dbReference>
<dbReference type="InterPro" id="IPR003439">
    <property type="entry name" value="ABC_transporter-like_ATP-bd"/>
</dbReference>
<dbReference type="UniPathway" id="UPA00345"/>
<dbReference type="GO" id="GO:0005737">
    <property type="term" value="C:cytoplasm"/>
    <property type="evidence" value="ECO:0007669"/>
    <property type="project" value="UniProtKB-SubCell"/>
</dbReference>
<gene>
    <name evidence="8" type="ORF">ALAG00032_LOCUS15540</name>
</gene>
<feature type="region of interest" description="Disordered" evidence="6">
    <location>
        <begin position="663"/>
        <end position="683"/>
    </location>
</feature>
<dbReference type="SUPFAM" id="SSF52540">
    <property type="entry name" value="P-loop containing nucleoside triphosphate hydrolases"/>
    <property type="match status" value="2"/>
</dbReference>
<dbReference type="Pfam" id="PF00005">
    <property type="entry name" value="ABC_tran"/>
    <property type="match status" value="3"/>
</dbReference>
<feature type="domain" description="ABC transporter" evidence="7">
    <location>
        <begin position="289"/>
        <end position="611"/>
    </location>
</feature>
<evidence type="ECO:0000256" key="3">
    <source>
        <dbReference type="ARBA" id="ARBA00022737"/>
    </source>
</evidence>
<evidence type="ECO:0000256" key="5">
    <source>
        <dbReference type="ARBA" id="ARBA00022840"/>
    </source>
</evidence>
<dbReference type="Gene3D" id="3.40.50.300">
    <property type="entry name" value="P-loop containing nucleotide triphosphate hydrolases"/>
    <property type="match status" value="2"/>
</dbReference>
<accession>A0A7S3NQ38</accession>
<evidence type="ECO:0000256" key="4">
    <source>
        <dbReference type="ARBA" id="ARBA00022741"/>
    </source>
</evidence>
<reference evidence="8" key="1">
    <citation type="submission" date="2021-01" db="EMBL/GenBank/DDBJ databases">
        <authorList>
            <person name="Corre E."/>
            <person name="Pelletier E."/>
            <person name="Niang G."/>
            <person name="Scheremetjew M."/>
            <person name="Finn R."/>
            <person name="Kale V."/>
            <person name="Holt S."/>
            <person name="Cochrane G."/>
            <person name="Meng A."/>
            <person name="Brown T."/>
            <person name="Cohen L."/>
        </authorList>
    </citation>
    <scope>NUCLEOTIDE SEQUENCE</scope>
    <source>
        <strain evidence="8">CCMP1510</strain>
    </source>
</reference>
<dbReference type="InterPro" id="IPR015688">
    <property type="entry name" value="eEF3_ABC2_chromodomain-like"/>
</dbReference>
<sequence>MCVTRYLEDSENGRRCSKVLLEKVEDKYKAAEVDSWGADEDAHLQTACDVEFSLAYGGKLLLHNTRLFLKCGRRYGICGKNGVGKTTLMRNIANGKIEGLDPELCAIYVESHADDEGEEGELAVNKWIFQRPELEERGRHDATEADQLLRSVGFNDELLNAPVNSLSGGWRMKLSLVVAALMDADICLLDEPTNHLDHKSVDWLTQYLNTCRACCMIVSHDTSFLDAVCTDIIHYENKKLVRYHGNLSKFVAQVPEAKSYYELAESTTKYYFPIPGRLDGINTTTKAVLKLDNATFTWPGRDRPQLIDVSVKLSLGSRVVVLGANGAGKSTLIKLIVGENGPDNGDCLWRHHNLRIAYVAQHSFHHIEQHLDSSPVEYLMWRFSKVIDQELLNQRLTELKRRQAENKKDEDQTTLSRVRPLPFTFEKIMGRREKAGVLEYEIKFVDRPERQNLYIDKDRLEQVGLAREVLEFDMFVAARAAGLDLLPCTTTEFQAHLDEFGLPQEFGTYGRIRGLSGGQKVKLVLAAAMWNRPHLLILDEPTNYLDRDSLGALSNAIRDFGGGVIMISHCKEFYEPLCNETWFVANGIVEVSGEAVEKQLKVGKKKREPKSPKEPTKTTGSTNEEIKIVVPKDFWGKSLSKKDARAFEKAAKKRDIAAMRRILQVPKGKAMPGAPELGDGETS</sequence>
<dbReference type="CDD" id="cd18626">
    <property type="entry name" value="CD_eEF3"/>
    <property type="match status" value="1"/>
</dbReference>
<dbReference type="InterPro" id="IPR050611">
    <property type="entry name" value="ABCF"/>
</dbReference>
<dbReference type="InterPro" id="IPR003593">
    <property type="entry name" value="AAA+_ATPase"/>
</dbReference>
<dbReference type="PANTHER" id="PTHR19211:SF127">
    <property type="entry name" value="ABC TRANSPORTER DOMAIN-CONTAINING PROTEIN"/>
    <property type="match status" value="1"/>
</dbReference>
<dbReference type="PANTHER" id="PTHR19211">
    <property type="entry name" value="ATP-BINDING TRANSPORT PROTEIN-RELATED"/>
    <property type="match status" value="1"/>
</dbReference>
<dbReference type="PROSITE" id="PS00211">
    <property type="entry name" value="ABC_TRANSPORTER_1"/>
    <property type="match status" value="2"/>
</dbReference>
<feature type="region of interest" description="Disordered" evidence="6">
    <location>
        <begin position="601"/>
        <end position="623"/>
    </location>
</feature>
<dbReference type="AlphaFoldDB" id="A0A7S3NQ38"/>
<dbReference type="GO" id="GO:0005524">
    <property type="term" value="F:ATP binding"/>
    <property type="evidence" value="ECO:0007669"/>
    <property type="project" value="UniProtKB-KW"/>
</dbReference>
<comment type="subcellular location">
    <subcellularLocation>
        <location evidence="1">Cytoplasm</location>
    </subcellularLocation>
</comment>
<keyword evidence="3" id="KW-0677">Repeat</keyword>
<keyword evidence="5" id="KW-0067">ATP-binding</keyword>
<dbReference type="SMART" id="SM00382">
    <property type="entry name" value="AAA"/>
    <property type="match status" value="2"/>
</dbReference>
<dbReference type="Gene3D" id="2.40.50.990">
    <property type="match status" value="1"/>
</dbReference>
<dbReference type="EMBL" id="HBIJ01023507">
    <property type="protein sequence ID" value="CAE0374736.1"/>
    <property type="molecule type" value="Transcribed_RNA"/>
</dbReference>
<keyword evidence="2" id="KW-0963">Cytoplasm</keyword>
<evidence type="ECO:0000256" key="1">
    <source>
        <dbReference type="ARBA" id="ARBA00004496"/>
    </source>
</evidence>
<proteinExistence type="predicted"/>
<dbReference type="InterPro" id="IPR017871">
    <property type="entry name" value="ABC_transporter-like_CS"/>
</dbReference>
<name>A0A7S3NQ38_9STRA</name>
<dbReference type="PROSITE" id="PS50893">
    <property type="entry name" value="ABC_TRANSPORTER_2"/>
    <property type="match status" value="2"/>
</dbReference>
<protein>
    <recommendedName>
        <fullName evidence="7">ABC transporter domain-containing protein</fullName>
    </recommendedName>
</protein>
<dbReference type="GO" id="GO:0016887">
    <property type="term" value="F:ATP hydrolysis activity"/>
    <property type="evidence" value="ECO:0007669"/>
    <property type="project" value="InterPro"/>
</dbReference>
<dbReference type="InterPro" id="IPR027417">
    <property type="entry name" value="P-loop_NTPase"/>
</dbReference>
<evidence type="ECO:0000256" key="6">
    <source>
        <dbReference type="SAM" id="MobiDB-lite"/>
    </source>
</evidence>
<evidence type="ECO:0000313" key="8">
    <source>
        <dbReference type="EMBL" id="CAE0374736.1"/>
    </source>
</evidence>